<feature type="transmembrane region" description="Helical" evidence="6">
    <location>
        <begin position="132"/>
        <end position="152"/>
    </location>
</feature>
<sequence>MRTAMARSRLELAGKTALAAGLAWAVAPLMPAPAAHYPYYAPLGALVTMYPTVADSARKGLQSLLGLGLGIGVAFAVASFSGANAAAVAAVVGLGVLVGGMPRMGAASDWVPMAGLFVLVIGGQRADAFSLGYVLQMAVGIAIGFAVNWLILPPLHFKAIGSAFARQRRALARQLEDMAEAMEESWPPDHSDWAERDEQLARTASEVRQAVHRAEVSARANPRRRRHPRDLGEDLKDLRAIERLTFQVQDITDVLSSAIWEERAGTAVPPELTGELSVALRASAAVMRAWGEDDVEAPLDEAEQALDVLTRGFADVISRGVSVNATASVAMSLRRAVQIVRRRSSARA</sequence>
<keyword evidence="8" id="KW-1185">Reference proteome</keyword>
<feature type="transmembrane region" description="Helical" evidence="6">
    <location>
        <begin position="65"/>
        <end position="98"/>
    </location>
</feature>
<feature type="transmembrane region" description="Helical" evidence="6">
    <location>
        <begin position="110"/>
        <end position="126"/>
    </location>
</feature>
<evidence type="ECO:0000256" key="6">
    <source>
        <dbReference type="SAM" id="Phobius"/>
    </source>
</evidence>
<evidence type="ECO:0000313" key="7">
    <source>
        <dbReference type="EMBL" id="KHL00972.1"/>
    </source>
</evidence>
<dbReference type="GO" id="GO:0005886">
    <property type="term" value="C:plasma membrane"/>
    <property type="evidence" value="ECO:0007669"/>
    <property type="project" value="UniProtKB-SubCell"/>
</dbReference>
<dbReference type="InterPro" id="IPR010343">
    <property type="entry name" value="ArAE_1"/>
</dbReference>
<proteinExistence type="predicted"/>
<keyword evidence="2" id="KW-1003">Cell membrane</keyword>
<gene>
    <name evidence="7" type="ORF">LK10_18345</name>
</gene>
<comment type="subcellular location">
    <subcellularLocation>
        <location evidence="1">Cell membrane</location>
        <topology evidence="1">Multi-pass membrane protein</topology>
    </subcellularLocation>
</comment>
<protein>
    <submittedName>
        <fullName evidence="7">Membrane protein</fullName>
    </submittedName>
</protein>
<comment type="caution">
    <text evidence="7">The sequence shown here is derived from an EMBL/GenBank/DDBJ whole genome shotgun (WGS) entry which is preliminary data.</text>
</comment>
<dbReference type="EMBL" id="JTDL01000146">
    <property type="protein sequence ID" value="KHL00972.1"/>
    <property type="molecule type" value="Genomic_DNA"/>
</dbReference>
<keyword evidence="3 6" id="KW-0812">Transmembrane</keyword>
<reference evidence="7 8" key="1">
    <citation type="submission" date="2014-09" db="EMBL/GenBank/DDBJ databases">
        <title>Genome sequence of Sinomonas sp. MUSC 117.</title>
        <authorList>
            <person name="Lee L.-H."/>
        </authorList>
    </citation>
    <scope>NUCLEOTIDE SEQUENCE [LARGE SCALE GENOMIC DNA]</scope>
    <source>
        <strain evidence="7 8">MUSC 117</strain>
    </source>
</reference>
<evidence type="ECO:0000256" key="5">
    <source>
        <dbReference type="ARBA" id="ARBA00023136"/>
    </source>
</evidence>
<evidence type="ECO:0000256" key="4">
    <source>
        <dbReference type="ARBA" id="ARBA00022989"/>
    </source>
</evidence>
<evidence type="ECO:0000256" key="3">
    <source>
        <dbReference type="ARBA" id="ARBA00022692"/>
    </source>
</evidence>
<keyword evidence="5 6" id="KW-0472">Membrane</keyword>
<organism evidence="7 8">
    <name type="scientific">Sinomonas humi</name>
    <dbReference type="NCBI Taxonomy" id="1338436"/>
    <lineage>
        <taxon>Bacteria</taxon>
        <taxon>Bacillati</taxon>
        <taxon>Actinomycetota</taxon>
        <taxon>Actinomycetes</taxon>
        <taxon>Micrococcales</taxon>
        <taxon>Micrococcaceae</taxon>
        <taxon>Sinomonas</taxon>
    </lineage>
</organism>
<evidence type="ECO:0000256" key="2">
    <source>
        <dbReference type="ARBA" id="ARBA00022475"/>
    </source>
</evidence>
<evidence type="ECO:0000313" key="8">
    <source>
        <dbReference type="Proteomes" id="UP000030982"/>
    </source>
</evidence>
<keyword evidence="4 6" id="KW-1133">Transmembrane helix</keyword>
<dbReference type="Pfam" id="PF06081">
    <property type="entry name" value="ArAE_1"/>
    <property type="match status" value="1"/>
</dbReference>
<dbReference type="AlphaFoldDB" id="A0A0B2AGR1"/>
<dbReference type="Proteomes" id="UP000030982">
    <property type="component" value="Unassembled WGS sequence"/>
</dbReference>
<accession>A0A0B2AGR1</accession>
<name>A0A0B2AGR1_9MICC</name>
<evidence type="ECO:0000256" key="1">
    <source>
        <dbReference type="ARBA" id="ARBA00004651"/>
    </source>
</evidence>
<dbReference type="STRING" id="1338436.LK10_18345"/>